<name>A0ABQ4SAT5_9HYPH</name>
<keyword evidence="4" id="KW-1185">Reference proteome</keyword>
<dbReference type="InterPro" id="IPR002789">
    <property type="entry name" value="HerA_central"/>
</dbReference>
<gene>
    <name evidence="3" type="ORF">GMJLKIPL_2191</name>
</gene>
<dbReference type="InterPro" id="IPR027417">
    <property type="entry name" value="P-loop_NTPase"/>
</dbReference>
<dbReference type="PANTHER" id="PTHR42957">
    <property type="entry name" value="HELICASE MJ1565-RELATED"/>
    <property type="match status" value="1"/>
</dbReference>
<evidence type="ECO:0000259" key="2">
    <source>
        <dbReference type="Pfam" id="PF01935"/>
    </source>
</evidence>
<dbReference type="Gene3D" id="3.40.50.300">
    <property type="entry name" value="P-loop containing nucleotide triphosphate hydrolases"/>
    <property type="match status" value="2"/>
</dbReference>
<dbReference type="PANTHER" id="PTHR42957:SF1">
    <property type="entry name" value="HELICASE MJ1565-RELATED"/>
    <property type="match status" value="1"/>
</dbReference>
<dbReference type="InterPro" id="IPR008571">
    <property type="entry name" value="HerA-like"/>
</dbReference>
<dbReference type="Pfam" id="PF01935">
    <property type="entry name" value="DUF87"/>
    <property type="match status" value="1"/>
</dbReference>
<comment type="caution">
    <text evidence="3">The sequence shown here is derived from an EMBL/GenBank/DDBJ whole genome shotgun (WGS) entry which is preliminary data.</text>
</comment>
<reference evidence="3" key="2">
    <citation type="submission" date="2021-08" db="EMBL/GenBank/DDBJ databases">
        <authorList>
            <person name="Tani A."/>
            <person name="Ola A."/>
            <person name="Ogura Y."/>
            <person name="Katsura K."/>
            <person name="Hayashi T."/>
        </authorList>
    </citation>
    <scope>NUCLEOTIDE SEQUENCE</scope>
    <source>
        <strain evidence="3">DSM 17168</strain>
    </source>
</reference>
<reference evidence="3" key="1">
    <citation type="journal article" date="2021" name="Front. Microbiol.">
        <title>Comprehensive Comparative Genomics and Phenotyping of Methylobacterium Species.</title>
        <authorList>
            <person name="Alessa O."/>
            <person name="Ogura Y."/>
            <person name="Fujitani Y."/>
            <person name="Takami H."/>
            <person name="Hayashi T."/>
            <person name="Sahin N."/>
            <person name="Tani A."/>
        </authorList>
    </citation>
    <scope>NUCLEOTIDE SEQUENCE</scope>
    <source>
        <strain evidence="3">DSM 17168</strain>
    </source>
</reference>
<proteinExistence type="predicted"/>
<accession>A0ABQ4SAT5</accession>
<protein>
    <recommendedName>
        <fullName evidence="2">Helicase HerA central domain-containing protein</fullName>
    </recommendedName>
</protein>
<dbReference type="EMBL" id="BPQQ01000022">
    <property type="protein sequence ID" value="GJE00270.1"/>
    <property type="molecule type" value="Genomic_DNA"/>
</dbReference>
<organism evidence="3 4">
    <name type="scientific">Methylobacterium isbiliense</name>
    <dbReference type="NCBI Taxonomy" id="315478"/>
    <lineage>
        <taxon>Bacteria</taxon>
        <taxon>Pseudomonadati</taxon>
        <taxon>Pseudomonadota</taxon>
        <taxon>Alphaproteobacteria</taxon>
        <taxon>Hyphomicrobiales</taxon>
        <taxon>Methylobacteriaceae</taxon>
        <taxon>Methylobacterium</taxon>
    </lineage>
</organism>
<dbReference type="Proteomes" id="UP001055153">
    <property type="component" value="Unassembled WGS sequence"/>
</dbReference>
<feature type="domain" description="Helicase HerA central" evidence="2">
    <location>
        <begin position="55"/>
        <end position="301"/>
    </location>
</feature>
<feature type="region of interest" description="Disordered" evidence="1">
    <location>
        <begin position="480"/>
        <end position="519"/>
    </location>
</feature>
<evidence type="ECO:0000313" key="3">
    <source>
        <dbReference type="EMBL" id="GJE00270.1"/>
    </source>
</evidence>
<evidence type="ECO:0000256" key="1">
    <source>
        <dbReference type="SAM" id="MobiDB-lite"/>
    </source>
</evidence>
<evidence type="ECO:0000313" key="4">
    <source>
        <dbReference type="Proteomes" id="UP001055153"/>
    </source>
</evidence>
<dbReference type="SUPFAM" id="SSF52540">
    <property type="entry name" value="P-loop containing nucleoside triphosphate hydrolases"/>
    <property type="match status" value="1"/>
</dbReference>
<sequence>MACSVDLFGEIFTGANGTPSYRRGVTSYPRVGHFAHALSEGDLTAIFRCPGENTITIGHLRQDETVTADIKVDELLKKHFAVLGSTGVGKSSGVALLVREILKSKPDLRVLFVDPHNEYGSCFAPHADVIRPSNLRLPFWLFNFEEFVDVLFRGRPGVEEEVDILAELVPLARAQFASSRNSLDRAVLKRSDLKSTGFSVDTPVPYRLVDLVALIEERRGKLENRALVFNYTRLLSRIEHVRSDQRYAFMFDSANVGGDSMVEVVSELFKYPGNGRSVTVMQLAGFPAEVVDSVVSVVCRMAFELGLWSDGNLPMLLVCEEAHRYAPADRTMGFGPTRKALSRIAKEGRKYGIYLGLVTQRAAELDATILSQCSTVFAMRMTNECDQTILRAAVPDAAANLLSFVPSLGLREALGFGEGMPLPTRIRFAEMPAHLLPRSDATGCAAFSASGVDHSYIASIVERWRGPGVKSLQPNDGLVAASPIKSPLDAQRSPPPLLHEEDFTAPSRPTRYQPRFGSR</sequence>